<proteinExistence type="predicted"/>
<organism evidence="2">
    <name type="scientific">bioreactor metagenome</name>
    <dbReference type="NCBI Taxonomy" id="1076179"/>
    <lineage>
        <taxon>unclassified sequences</taxon>
        <taxon>metagenomes</taxon>
        <taxon>ecological metagenomes</taxon>
    </lineage>
</organism>
<sequence length="75" mass="7690">MAVPSTVPAELGVYKVTVVPFASTEDPPTEKGAVTQAVDKITGLYAVLVTVTPGDAADSQLPFPGLPAKSVDTFD</sequence>
<reference evidence="2" key="1">
    <citation type="submission" date="2019-08" db="EMBL/GenBank/DDBJ databases">
        <authorList>
            <person name="Kucharzyk K."/>
            <person name="Murdoch R.W."/>
            <person name="Higgins S."/>
            <person name="Loffler F."/>
        </authorList>
    </citation>
    <scope>NUCLEOTIDE SEQUENCE</scope>
</reference>
<gene>
    <name evidence="2" type="ORF">SDC9_129354</name>
</gene>
<comment type="caution">
    <text evidence="2">The sequence shown here is derived from an EMBL/GenBank/DDBJ whole genome shotgun (WGS) entry which is preliminary data.</text>
</comment>
<feature type="region of interest" description="Disordered" evidence="1">
    <location>
        <begin position="55"/>
        <end position="75"/>
    </location>
</feature>
<evidence type="ECO:0000256" key="1">
    <source>
        <dbReference type="SAM" id="MobiDB-lite"/>
    </source>
</evidence>
<accession>A0A645CZK2</accession>
<name>A0A645CZK2_9ZZZZ</name>
<protein>
    <submittedName>
        <fullName evidence="2">Uncharacterized protein</fullName>
    </submittedName>
</protein>
<dbReference type="EMBL" id="VSSQ01031416">
    <property type="protein sequence ID" value="MPM82293.1"/>
    <property type="molecule type" value="Genomic_DNA"/>
</dbReference>
<evidence type="ECO:0000313" key="2">
    <source>
        <dbReference type="EMBL" id="MPM82293.1"/>
    </source>
</evidence>
<dbReference type="AlphaFoldDB" id="A0A645CZK2"/>